<feature type="region of interest" description="Disordered" evidence="1">
    <location>
        <begin position="86"/>
        <end position="148"/>
    </location>
</feature>
<feature type="domain" description="DUF5753" evidence="2">
    <location>
        <begin position="1"/>
        <end position="38"/>
    </location>
</feature>
<organism evidence="3 4">
    <name type="scientific">Streptomyces olivochromogenes</name>
    <dbReference type="NCBI Taxonomy" id="1963"/>
    <lineage>
        <taxon>Bacteria</taxon>
        <taxon>Bacillati</taxon>
        <taxon>Actinomycetota</taxon>
        <taxon>Actinomycetes</taxon>
        <taxon>Kitasatosporales</taxon>
        <taxon>Streptomycetaceae</taxon>
        <taxon>Streptomyces</taxon>
    </lineage>
</organism>
<evidence type="ECO:0000313" key="4">
    <source>
        <dbReference type="Proteomes" id="UP000217446"/>
    </source>
</evidence>
<gene>
    <name evidence="3" type="ORF">SO3561_04523</name>
</gene>
<sequence length="148" mass="16252">MERQHILTRESPPTVHAVIHETALHMRFGNTQMMRSELGTVVLEQPTGARYLSERTQLRRYGEMFERLVENALAPVDVSLAPEAHSLKDSLGPPQAAAQLVSRASRAARQGVTPSPSTLPHSSSRPTSAIPSTNRFSSATDSSYSDWT</sequence>
<name>A0A250VFL9_STROL</name>
<keyword evidence="4" id="KW-1185">Reference proteome</keyword>
<evidence type="ECO:0000313" key="3">
    <source>
        <dbReference type="EMBL" id="GAX52998.1"/>
    </source>
</evidence>
<reference evidence="4" key="1">
    <citation type="submission" date="2017-05" db="EMBL/GenBank/DDBJ databases">
        <title>Streptomyces olivochromogenes NBRC 3561 whole genome shotgun sequence.</title>
        <authorList>
            <person name="Dohra H."/>
            <person name="Kodani S."/>
        </authorList>
    </citation>
    <scope>NUCLEOTIDE SEQUENCE [LARGE SCALE GENOMIC DNA]</scope>
    <source>
        <strain evidence="4">NBRC 3561</strain>
    </source>
</reference>
<dbReference type="EMBL" id="BDQI01000009">
    <property type="protein sequence ID" value="GAX52998.1"/>
    <property type="molecule type" value="Genomic_DNA"/>
</dbReference>
<feature type="compositionally biased region" description="Low complexity" evidence="1">
    <location>
        <begin position="113"/>
        <end position="128"/>
    </location>
</feature>
<feature type="compositionally biased region" description="Polar residues" evidence="1">
    <location>
        <begin position="129"/>
        <end position="148"/>
    </location>
</feature>
<comment type="caution">
    <text evidence="3">The sequence shown here is derived from an EMBL/GenBank/DDBJ whole genome shotgun (WGS) entry which is preliminary data.</text>
</comment>
<accession>A0A250VFL9</accession>
<dbReference type="AlphaFoldDB" id="A0A250VFL9"/>
<evidence type="ECO:0000259" key="2">
    <source>
        <dbReference type="Pfam" id="PF19054"/>
    </source>
</evidence>
<protein>
    <recommendedName>
        <fullName evidence="2">DUF5753 domain-containing protein</fullName>
    </recommendedName>
</protein>
<proteinExistence type="predicted"/>
<dbReference type="InterPro" id="IPR043917">
    <property type="entry name" value="DUF5753"/>
</dbReference>
<dbReference type="Proteomes" id="UP000217446">
    <property type="component" value="Unassembled WGS sequence"/>
</dbReference>
<dbReference type="Pfam" id="PF19054">
    <property type="entry name" value="DUF5753"/>
    <property type="match status" value="1"/>
</dbReference>
<evidence type="ECO:0000256" key="1">
    <source>
        <dbReference type="SAM" id="MobiDB-lite"/>
    </source>
</evidence>